<protein>
    <submittedName>
        <fullName evidence="5">Transposable element P transposase</fullName>
    </submittedName>
</protein>
<feature type="domain" description="THAP9-like helix-turn-helix" evidence="1">
    <location>
        <begin position="67"/>
        <end position="125"/>
    </location>
</feature>
<dbReference type="PANTHER" id="PTHR47577:SF2">
    <property type="entry name" value="THAP DOMAIN CONTAINING 9"/>
    <property type="match status" value="1"/>
</dbReference>
<evidence type="ECO:0000259" key="3">
    <source>
        <dbReference type="Pfam" id="PF21788"/>
    </source>
</evidence>
<feature type="domain" description="Transposable element P transposase-like GTP-binding insertion" evidence="3">
    <location>
        <begin position="288"/>
        <end position="403"/>
    </location>
</feature>
<proteinExistence type="predicted"/>
<dbReference type="InterPro" id="IPR048365">
    <property type="entry name" value="TNP-like_RNaseH_N"/>
</dbReference>
<dbReference type="Pfam" id="PF21787">
    <property type="entry name" value="TNP-like_RNaseH_N"/>
    <property type="match status" value="1"/>
</dbReference>
<sequence>MPSPVSKRNIFADTIIETPRKKKLNKIIQQQKKLLHNKSTHISKLKTNINKFKNQNTLNNLINTHKFPSHNSRAIVTMQLRNKRRPWTIQEKNLALSLFYKSPTSYNFLRLQRVNLPSPSTVRRWIGQSKYLPGFNKLFLGHLKRKFEFKTYNDKVCSVCFDEISIKELLEYSKDFDFIEGFEDLGRLGRSSKTANTALVFMARGVYTSWKIPIAYFLAHSAVKHNILKTLIIDVLQELLNIDLFPKVIVCDQGTNNQSALRLLNVSVDRPFFYVGEHKVFALFDTPHLLKSIRNNFIGSNFKKGDIVISFNDIVQTYNIDKKNKKSRALLKITDAHIRPNSFQKMRVKLAAQVFSHTMSSTIRTCISTKELKNETANNTADFVEFIDKLFDCLNSRTLYSSNPYNSALTDNSIVKDFLSKATDFFKNLVKLKNGKVTRPPCFNGFIQTINGVLSFFEEEKNNNIIFLLTNRLNQDVIENLFSIFRQKGGYNKNPTSKTLRTSFRSTCIFSLCQSKGTNCEEENAVDDISVMYNDNDVTIIESTNDSLSDTESISSLPSISSPKKLKVHETEKKKSITLEDCSVTYFSGYLAYKCIAKFDCKM</sequence>
<name>A0A2S2P4P3_SCHGA</name>
<evidence type="ECO:0000259" key="1">
    <source>
        <dbReference type="Pfam" id="PF12017"/>
    </source>
</evidence>
<feature type="domain" description="Transposable element P transposase-like RNase H C-terminal" evidence="4">
    <location>
        <begin position="472"/>
        <end position="505"/>
    </location>
</feature>
<evidence type="ECO:0000259" key="4">
    <source>
        <dbReference type="Pfam" id="PF21789"/>
    </source>
</evidence>
<evidence type="ECO:0000259" key="2">
    <source>
        <dbReference type="Pfam" id="PF21787"/>
    </source>
</evidence>
<dbReference type="Pfam" id="PF21789">
    <property type="entry name" value="TNP-like_RNaseH_C"/>
    <property type="match status" value="1"/>
</dbReference>
<accession>A0A2S2P4P3</accession>
<dbReference type="EMBL" id="GGMR01011766">
    <property type="protein sequence ID" value="MBY24385.1"/>
    <property type="molecule type" value="Transcribed_RNA"/>
</dbReference>
<dbReference type="Pfam" id="PF12017">
    <property type="entry name" value="Tnp_P_element"/>
    <property type="match status" value="1"/>
</dbReference>
<dbReference type="InterPro" id="IPR048367">
    <property type="entry name" value="TNP-like_RNaseH_C"/>
</dbReference>
<dbReference type="InterPro" id="IPR021896">
    <property type="entry name" value="THAP9-like_HTH"/>
</dbReference>
<dbReference type="Pfam" id="PF21788">
    <property type="entry name" value="TNP-like_GBD"/>
    <property type="match status" value="1"/>
</dbReference>
<gene>
    <name evidence="5" type="primary">T_56</name>
    <name evidence="5" type="ORF">g.102648</name>
</gene>
<organism evidence="5">
    <name type="scientific">Schizaphis graminum</name>
    <name type="common">Green bug aphid</name>
    <dbReference type="NCBI Taxonomy" id="13262"/>
    <lineage>
        <taxon>Eukaryota</taxon>
        <taxon>Metazoa</taxon>
        <taxon>Ecdysozoa</taxon>
        <taxon>Arthropoda</taxon>
        <taxon>Hexapoda</taxon>
        <taxon>Insecta</taxon>
        <taxon>Pterygota</taxon>
        <taxon>Neoptera</taxon>
        <taxon>Paraneoptera</taxon>
        <taxon>Hemiptera</taxon>
        <taxon>Sternorrhyncha</taxon>
        <taxon>Aphidomorpha</taxon>
        <taxon>Aphidoidea</taxon>
        <taxon>Aphididae</taxon>
        <taxon>Aphidini</taxon>
        <taxon>Schizaphis</taxon>
    </lineage>
</organism>
<dbReference type="PANTHER" id="PTHR47577">
    <property type="entry name" value="THAP DOMAIN-CONTAINING PROTEIN 6"/>
    <property type="match status" value="1"/>
</dbReference>
<feature type="domain" description="Transposable element P transposase-like RNase H" evidence="2">
    <location>
        <begin position="133"/>
        <end position="264"/>
    </location>
</feature>
<dbReference type="InterPro" id="IPR048366">
    <property type="entry name" value="TNP-like_GBD"/>
</dbReference>
<reference evidence="5" key="1">
    <citation type="submission" date="2018-04" db="EMBL/GenBank/DDBJ databases">
        <title>Transcriptome of Schizaphis graminum biotype I.</title>
        <authorList>
            <person name="Scully E.D."/>
            <person name="Geib S.M."/>
            <person name="Palmer N.A."/>
            <person name="Koch K."/>
            <person name="Bradshaw J."/>
            <person name="Heng-Moss T."/>
            <person name="Sarath G."/>
        </authorList>
    </citation>
    <scope>NUCLEOTIDE SEQUENCE</scope>
</reference>
<evidence type="ECO:0000313" key="5">
    <source>
        <dbReference type="EMBL" id="MBY24385.1"/>
    </source>
</evidence>
<dbReference type="AlphaFoldDB" id="A0A2S2P4P3"/>